<keyword evidence="2 5" id="KW-0479">Metal-binding</keyword>
<dbReference type="GO" id="GO:0016705">
    <property type="term" value="F:oxidoreductase activity, acting on paired donors, with incorporation or reduction of molecular oxygen"/>
    <property type="evidence" value="ECO:0007669"/>
    <property type="project" value="InterPro"/>
</dbReference>
<name>A0A2J6R6R9_HYAVF</name>
<dbReference type="InterPro" id="IPR001128">
    <property type="entry name" value="Cyt_P450"/>
</dbReference>
<evidence type="ECO:0000313" key="9">
    <source>
        <dbReference type="Proteomes" id="UP000235786"/>
    </source>
</evidence>
<dbReference type="Gene3D" id="1.10.630.10">
    <property type="entry name" value="Cytochrome P450"/>
    <property type="match status" value="1"/>
</dbReference>
<dbReference type="PANTHER" id="PTHR46300">
    <property type="entry name" value="P450, PUTATIVE (EUROFUNG)-RELATED-RELATED"/>
    <property type="match status" value="1"/>
</dbReference>
<comment type="similarity">
    <text evidence="1 6">Belongs to the cytochrome P450 family.</text>
</comment>
<keyword evidence="9" id="KW-1185">Reference proteome</keyword>
<dbReference type="GO" id="GO:0020037">
    <property type="term" value="F:heme binding"/>
    <property type="evidence" value="ECO:0007669"/>
    <property type="project" value="InterPro"/>
</dbReference>
<dbReference type="GO" id="GO:0005506">
    <property type="term" value="F:iron ion binding"/>
    <property type="evidence" value="ECO:0007669"/>
    <property type="project" value="InterPro"/>
</dbReference>
<evidence type="ECO:0000256" key="3">
    <source>
        <dbReference type="ARBA" id="ARBA00023002"/>
    </source>
</evidence>
<keyword evidence="4 5" id="KW-0408">Iron</keyword>
<dbReference type="OrthoDB" id="2789670at2759"/>
<reference evidence="8 9" key="1">
    <citation type="submission" date="2016-04" db="EMBL/GenBank/DDBJ databases">
        <title>A degradative enzymes factory behind the ericoid mycorrhizal symbiosis.</title>
        <authorList>
            <consortium name="DOE Joint Genome Institute"/>
            <person name="Martino E."/>
            <person name="Morin E."/>
            <person name="Grelet G."/>
            <person name="Kuo A."/>
            <person name="Kohler A."/>
            <person name="Daghino S."/>
            <person name="Barry K."/>
            <person name="Choi C."/>
            <person name="Cichocki N."/>
            <person name="Clum A."/>
            <person name="Copeland A."/>
            <person name="Hainaut M."/>
            <person name="Haridas S."/>
            <person name="Labutti K."/>
            <person name="Lindquist E."/>
            <person name="Lipzen A."/>
            <person name="Khouja H.-R."/>
            <person name="Murat C."/>
            <person name="Ohm R."/>
            <person name="Olson A."/>
            <person name="Spatafora J."/>
            <person name="Veneault-Fourrey C."/>
            <person name="Henrissat B."/>
            <person name="Grigoriev I."/>
            <person name="Martin F."/>
            <person name="Perotto S."/>
        </authorList>
    </citation>
    <scope>NUCLEOTIDE SEQUENCE [LARGE SCALE GENOMIC DNA]</scope>
    <source>
        <strain evidence="8 9">F</strain>
    </source>
</reference>
<comment type="cofactor">
    <cofactor evidence="5">
        <name>heme</name>
        <dbReference type="ChEBI" id="CHEBI:30413"/>
    </cofactor>
</comment>
<dbReference type="Pfam" id="PF00067">
    <property type="entry name" value="p450"/>
    <property type="match status" value="1"/>
</dbReference>
<keyword evidence="5 6" id="KW-0349">Heme</keyword>
<accession>A0A2J6R6R9</accession>
<evidence type="ECO:0000256" key="2">
    <source>
        <dbReference type="ARBA" id="ARBA00022723"/>
    </source>
</evidence>
<organism evidence="8 9">
    <name type="scientific">Hyaloscypha variabilis (strain UAMH 11265 / GT02V1 / F)</name>
    <name type="common">Meliniomyces variabilis</name>
    <dbReference type="NCBI Taxonomy" id="1149755"/>
    <lineage>
        <taxon>Eukaryota</taxon>
        <taxon>Fungi</taxon>
        <taxon>Dikarya</taxon>
        <taxon>Ascomycota</taxon>
        <taxon>Pezizomycotina</taxon>
        <taxon>Leotiomycetes</taxon>
        <taxon>Helotiales</taxon>
        <taxon>Hyaloscyphaceae</taxon>
        <taxon>Hyaloscypha</taxon>
        <taxon>Hyaloscypha variabilis</taxon>
    </lineage>
</organism>
<evidence type="ECO:0000256" key="5">
    <source>
        <dbReference type="PIRSR" id="PIRSR602401-1"/>
    </source>
</evidence>
<dbReference type="CDD" id="cd11065">
    <property type="entry name" value="CYP64-like"/>
    <property type="match status" value="1"/>
</dbReference>
<proteinExistence type="inferred from homology"/>
<protein>
    <submittedName>
        <fullName evidence="8">Cytochrome P450</fullName>
    </submittedName>
</protein>
<dbReference type="EMBL" id="KZ613954">
    <property type="protein sequence ID" value="PMD34214.1"/>
    <property type="molecule type" value="Genomic_DNA"/>
</dbReference>
<evidence type="ECO:0000256" key="7">
    <source>
        <dbReference type="SAM" id="SignalP"/>
    </source>
</evidence>
<keyword evidence="3 6" id="KW-0560">Oxidoreductase</keyword>
<dbReference type="PRINTS" id="PR00463">
    <property type="entry name" value="EP450I"/>
</dbReference>
<sequence>MYLFCEVLILSVFAAVIWKFCSRSPTLVPLPPGPPGDPIIGHVRMVPSSRPELSFQRWGKEYNSDVIYLNFMGQPAVILNSAQAAIDLMDKRSAIYSDRPDFHLFAESGWRDVVTFVNAASPVFRKHRKLFQSAFSPVSIIQYRDKQEDLARALVKQIIRSPTQWRPLLTRFASSLVLSIAYGIRITDENDPYIILADKIATYFAMCGSPGSTMVDIAPLIRRLPKWFRVFPSLNFARDNYSLVREFIEAPFASVKTRMAAGIPEVSFTRRMLEEKQSEASDSQSDVTEDDIKGAASTMYAAGADTTLATLVVFVLCMVLNPEVQEKAREELDRVIGRDRLPSLADRGTIPCIDRLVYETARWHPVVQLGVPHKSTKDDVYKNMFIPKGSLVMANAHAITRDPSVYSKPDKFNPDRYIPTSEGGLGEPLPVGHFGFGRRVCPGTHLGTASVWISIATILATLNISKAVDDNGHEITPAPEMSTGLESHPEEFPCVIEPRDERAVRLVESLD</sequence>
<dbReference type="PANTHER" id="PTHR46300:SF5">
    <property type="entry name" value="CYTOCHROME P450"/>
    <property type="match status" value="1"/>
</dbReference>
<feature type="binding site" description="axial binding residue" evidence="5">
    <location>
        <position position="441"/>
    </location>
    <ligand>
        <name>heme</name>
        <dbReference type="ChEBI" id="CHEBI:30413"/>
    </ligand>
    <ligandPart>
        <name>Fe</name>
        <dbReference type="ChEBI" id="CHEBI:18248"/>
    </ligandPart>
</feature>
<dbReference type="InterPro" id="IPR036396">
    <property type="entry name" value="Cyt_P450_sf"/>
</dbReference>
<keyword evidence="7" id="KW-0732">Signal</keyword>
<feature type="chain" id="PRO_5014354808" evidence="7">
    <location>
        <begin position="20"/>
        <end position="511"/>
    </location>
</feature>
<evidence type="ECO:0000256" key="6">
    <source>
        <dbReference type="RuleBase" id="RU000461"/>
    </source>
</evidence>
<dbReference type="GO" id="GO:0004497">
    <property type="term" value="F:monooxygenase activity"/>
    <property type="evidence" value="ECO:0007669"/>
    <property type="project" value="UniProtKB-KW"/>
</dbReference>
<dbReference type="InterPro" id="IPR002401">
    <property type="entry name" value="Cyt_P450_E_grp-I"/>
</dbReference>
<evidence type="ECO:0000313" key="8">
    <source>
        <dbReference type="EMBL" id="PMD34214.1"/>
    </source>
</evidence>
<dbReference type="Proteomes" id="UP000235786">
    <property type="component" value="Unassembled WGS sequence"/>
</dbReference>
<feature type="signal peptide" evidence="7">
    <location>
        <begin position="1"/>
        <end position="19"/>
    </location>
</feature>
<dbReference type="STRING" id="1149755.A0A2J6R6R9"/>
<dbReference type="AlphaFoldDB" id="A0A2J6R6R9"/>
<dbReference type="InterPro" id="IPR017972">
    <property type="entry name" value="Cyt_P450_CS"/>
</dbReference>
<keyword evidence="6" id="KW-0503">Monooxygenase</keyword>
<dbReference type="InterPro" id="IPR050364">
    <property type="entry name" value="Cytochrome_P450_fung"/>
</dbReference>
<dbReference type="SUPFAM" id="SSF48264">
    <property type="entry name" value="Cytochrome P450"/>
    <property type="match status" value="1"/>
</dbReference>
<gene>
    <name evidence="8" type="ORF">L207DRAFT_437942</name>
</gene>
<evidence type="ECO:0000256" key="1">
    <source>
        <dbReference type="ARBA" id="ARBA00010617"/>
    </source>
</evidence>
<dbReference type="PROSITE" id="PS00086">
    <property type="entry name" value="CYTOCHROME_P450"/>
    <property type="match status" value="1"/>
</dbReference>
<evidence type="ECO:0000256" key="4">
    <source>
        <dbReference type="ARBA" id="ARBA00023004"/>
    </source>
</evidence>